<evidence type="ECO:0000256" key="1">
    <source>
        <dbReference type="ARBA" id="ARBA00004651"/>
    </source>
</evidence>
<feature type="transmembrane region" description="Helical" evidence="9">
    <location>
        <begin position="266"/>
        <end position="285"/>
    </location>
</feature>
<dbReference type="CDD" id="cd06582">
    <property type="entry name" value="TM_PBP1_LivH_like"/>
    <property type="match status" value="1"/>
</dbReference>
<gene>
    <name evidence="10" type="ORF">VF724_11365</name>
</gene>
<accession>A0ABU5ZLW6</accession>
<protein>
    <submittedName>
        <fullName evidence="10">Branched-chain amino acid ABC transporter permease</fullName>
    </submittedName>
</protein>
<evidence type="ECO:0000256" key="8">
    <source>
        <dbReference type="ARBA" id="ARBA00037998"/>
    </source>
</evidence>
<dbReference type="PANTHER" id="PTHR11795">
    <property type="entry name" value="BRANCHED-CHAIN AMINO ACID TRANSPORT SYSTEM PERMEASE PROTEIN LIVH"/>
    <property type="match status" value="1"/>
</dbReference>
<organism evidence="10 11">
    <name type="scientific">Ferviditalea candida</name>
    <dbReference type="NCBI Taxonomy" id="3108399"/>
    <lineage>
        <taxon>Bacteria</taxon>
        <taxon>Bacillati</taxon>
        <taxon>Bacillota</taxon>
        <taxon>Bacilli</taxon>
        <taxon>Bacillales</taxon>
        <taxon>Paenibacillaceae</taxon>
        <taxon>Ferviditalea</taxon>
    </lineage>
</organism>
<dbReference type="EMBL" id="JAYJLD010000015">
    <property type="protein sequence ID" value="MEB3102261.1"/>
    <property type="molecule type" value="Genomic_DNA"/>
</dbReference>
<comment type="similarity">
    <text evidence="8">Belongs to the binding-protein-dependent transport system permease family. LivHM subfamily.</text>
</comment>
<keyword evidence="3" id="KW-1003">Cell membrane</keyword>
<sequence length="292" mass="31288">METTFQLLVNGLAMGSIYSLIALGFVLVYVAVNVVNFAQGDFIMVGAFICLSLYSNGIPIWFALIASVLIMGIFGFLYQIGVYRPFRSRSKSFLPVMISTLGASMFFQSLFLVIYGPDPRSLPPLIGGDPIQLGGLPLPRQSLVIIVFALLLFGFQFFLFEKTNLGKKMQATAQDPETARLMGINVAWMNGLTFVYCTALGGIAGILLAPLFTLTTTIGSIFGLKAFAAAIVGGFSDAKGAIVGGLFIGVIESFSAYFGMGAYMDASAFIVLVLFLIFRPSGLFGEKIGTKA</sequence>
<reference evidence="10" key="1">
    <citation type="submission" date="2023-12" db="EMBL/GenBank/DDBJ databases">
        <title>Fervidustalea candida gen. nov., sp. nov., a novel member of the family Paenibacillaceae isolated from a geothermal area.</title>
        <authorList>
            <person name="Li W.-J."/>
            <person name="Jiao J.-Y."/>
            <person name="Chen Y."/>
        </authorList>
    </citation>
    <scope>NUCLEOTIDE SEQUENCE</scope>
    <source>
        <strain evidence="10">SYSU GA230002</strain>
    </source>
</reference>
<feature type="transmembrane region" description="Helical" evidence="9">
    <location>
        <begin position="93"/>
        <end position="115"/>
    </location>
</feature>
<feature type="transmembrane region" description="Helical" evidence="9">
    <location>
        <begin position="142"/>
        <end position="160"/>
    </location>
</feature>
<evidence type="ECO:0000256" key="3">
    <source>
        <dbReference type="ARBA" id="ARBA00022475"/>
    </source>
</evidence>
<evidence type="ECO:0000256" key="7">
    <source>
        <dbReference type="ARBA" id="ARBA00023136"/>
    </source>
</evidence>
<dbReference type="Proteomes" id="UP001310386">
    <property type="component" value="Unassembled WGS sequence"/>
</dbReference>
<comment type="subcellular location">
    <subcellularLocation>
        <location evidence="1">Cell membrane</location>
        <topology evidence="1">Multi-pass membrane protein</topology>
    </subcellularLocation>
</comment>
<keyword evidence="6 9" id="KW-1133">Transmembrane helix</keyword>
<evidence type="ECO:0000256" key="4">
    <source>
        <dbReference type="ARBA" id="ARBA00022692"/>
    </source>
</evidence>
<evidence type="ECO:0000313" key="11">
    <source>
        <dbReference type="Proteomes" id="UP001310386"/>
    </source>
</evidence>
<keyword evidence="5" id="KW-0029">Amino-acid transport</keyword>
<dbReference type="RefSeq" id="WP_371754442.1">
    <property type="nucleotide sequence ID" value="NZ_JAYJLD010000015.1"/>
</dbReference>
<proteinExistence type="inferred from homology"/>
<feature type="transmembrane region" description="Helical" evidence="9">
    <location>
        <begin position="12"/>
        <end position="30"/>
    </location>
</feature>
<feature type="transmembrane region" description="Helical" evidence="9">
    <location>
        <begin position="181"/>
        <end position="208"/>
    </location>
</feature>
<dbReference type="PANTHER" id="PTHR11795:SF445">
    <property type="entry name" value="AMINO ACID ABC TRANSPORTER PERMEASE PROTEIN"/>
    <property type="match status" value="1"/>
</dbReference>
<name>A0ABU5ZLW6_9BACL</name>
<keyword evidence="4 9" id="KW-0812">Transmembrane</keyword>
<evidence type="ECO:0000313" key="10">
    <source>
        <dbReference type="EMBL" id="MEB3102261.1"/>
    </source>
</evidence>
<evidence type="ECO:0000256" key="6">
    <source>
        <dbReference type="ARBA" id="ARBA00022989"/>
    </source>
</evidence>
<comment type="caution">
    <text evidence="10">The sequence shown here is derived from an EMBL/GenBank/DDBJ whole genome shotgun (WGS) entry which is preliminary data.</text>
</comment>
<keyword evidence="2" id="KW-0813">Transport</keyword>
<evidence type="ECO:0000256" key="5">
    <source>
        <dbReference type="ARBA" id="ARBA00022970"/>
    </source>
</evidence>
<keyword evidence="11" id="KW-1185">Reference proteome</keyword>
<dbReference type="InterPro" id="IPR052157">
    <property type="entry name" value="BCAA_transport_permease"/>
</dbReference>
<feature type="transmembrane region" description="Helical" evidence="9">
    <location>
        <begin position="60"/>
        <end position="81"/>
    </location>
</feature>
<evidence type="ECO:0000256" key="2">
    <source>
        <dbReference type="ARBA" id="ARBA00022448"/>
    </source>
</evidence>
<dbReference type="Pfam" id="PF02653">
    <property type="entry name" value="BPD_transp_2"/>
    <property type="match status" value="1"/>
</dbReference>
<dbReference type="InterPro" id="IPR001851">
    <property type="entry name" value="ABC_transp_permease"/>
</dbReference>
<keyword evidence="7 9" id="KW-0472">Membrane</keyword>
<evidence type="ECO:0000256" key="9">
    <source>
        <dbReference type="SAM" id="Phobius"/>
    </source>
</evidence>